<dbReference type="AlphaFoldDB" id="A0A397VDW7"/>
<gene>
    <name evidence="1" type="ORF">C2G38_2181628</name>
</gene>
<keyword evidence="2" id="KW-1185">Reference proteome</keyword>
<proteinExistence type="predicted"/>
<dbReference type="Proteomes" id="UP000266673">
    <property type="component" value="Unassembled WGS sequence"/>
</dbReference>
<protein>
    <submittedName>
        <fullName evidence="1">Uncharacterized protein</fullName>
    </submittedName>
</protein>
<dbReference type="OrthoDB" id="2419736at2759"/>
<reference evidence="1 2" key="1">
    <citation type="submission" date="2018-06" db="EMBL/GenBank/DDBJ databases">
        <title>Comparative genomics reveals the genomic features of Rhizophagus irregularis, R. cerebriforme, R. diaphanum and Gigaspora rosea, and their symbiotic lifestyle signature.</title>
        <authorList>
            <person name="Morin E."/>
            <person name="San Clemente H."/>
            <person name="Chen E.C.H."/>
            <person name="De La Providencia I."/>
            <person name="Hainaut M."/>
            <person name="Kuo A."/>
            <person name="Kohler A."/>
            <person name="Murat C."/>
            <person name="Tang N."/>
            <person name="Roy S."/>
            <person name="Loubradou J."/>
            <person name="Henrissat B."/>
            <person name="Grigoriev I.V."/>
            <person name="Corradi N."/>
            <person name="Roux C."/>
            <person name="Martin F.M."/>
        </authorList>
    </citation>
    <scope>NUCLEOTIDE SEQUENCE [LARGE SCALE GENOMIC DNA]</scope>
    <source>
        <strain evidence="1 2">DAOM 194757</strain>
    </source>
</reference>
<name>A0A397VDW7_9GLOM</name>
<organism evidence="1 2">
    <name type="scientific">Gigaspora rosea</name>
    <dbReference type="NCBI Taxonomy" id="44941"/>
    <lineage>
        <taxon>Eukaryota</taxon>
        <taxon>Fungi</taxon>
        <taxon>Fungi incertae sedis</taxon>
        <taxon>Mucoromycota</taxon>
        <taxon>Glomeromycotina</taxon>
        <taxon>Glomeromycetes</taxon>
        <taxon>Diversisporales</taxon>
        <taxon>Gigasporaceae</taxon>
        <taxon>Gigaspora</taxon>
    </lineage>
</organism>
<sequence length="996" mass="116618">MAKRQKYIINLIFSGYLDETLHFGPFCHILNGRDFIIEIGQLDSQFGPHPSYICKCDGIQSKLCEIPTEAITTVYQQIFKYKSNFSGPEIMGYDTPHIVQEYLNNLPFRVFKYSFNKLRIWILGINKSHNQKLEFSKCKITIYSGSNIHTFIDDDLNSIWNKVRYLKQFTVNWKQLFSDWSSQEHTIIELQLTLQNLYPKNYTLKAREYRAWESFLRHVGCVEITPFEKNQSKFRFWSRSMNPKADKALLTTLYTLGFLIPIPKRTKNNSDTFWQCFKNSLNINIREHTIIELQLTLQNLYPKNYTLKAREYRAWESFLRHVGCVEITPFEKNQSKFRFWSRSMNPKADKALLTTLYTLGFLIPIPKRTKNNTDTFWQCFKNSLNINIRGSNSKCRILSIIANAFTYEEIKENLEVSNNAINAARYHANINGPRGQIVNKPIITYEKMSSEKKEQIQQFLVNKANVIMSSYKTDSITNEPIYYLKQSKDMLWEQFHEEYPDGMKRTSFYAHLQGGRYLYRKNLGGLCQTCSKYRYDTFEELGEYIQNNIKDHKVQAQFLETCEKLNRFLKRDYETHFHITTKGTTIHDTCINHCLLANSVNDGHEELSELQDQIYYYIAHQTRKVYLNAQFNANLLELDKNKALILVDYKMKILPKSARKTKQDWFGKNGWSLHSVLVYTAQDNLTKLRIQAFDYWFADMRQNSWFTASSLYAVMKTLENKPEMVWVKVEKCVFLKAGEAKTTIDSHHAQISHAINRYVRLGFDISVGQDIEAIKDICGTSVANLKPNRDRGSGRNTIPGNSNWFEWKWPTEGEFSAHTIPSSNWEVPVPNAANLKPARLNQQNLVKELKLRGIEASKKENKNILVSNLEVQLETVNEITELRTNKDDERASERYKKSAELNYTDERMGIERKTKVWKKRGWKKNHKKSKDNIEGYFLAGNVNKSDCYTAEDMYQALQEKVLEGEIESEIVPKISTIQNWIGLIHVNIVKRQLEQI</sequence>
<dbReference type="EMBL" id="QKWP01000469">
    <property type="protein sequence ID" value="RIB19517.1"/>
    <property type="molecule type" value="Genomic_DNA"/>
</dbReference>
<evidence type="ECO:0000313" key="2">
    <source>
        <dbReference type="Proteomes" id="UP000266673"/>
    </source>
</evidence>
<accession>A0A397VDW7</accession>
<evidence type="ECO:0000313" key="1">
    <source>
        <dbReference type="EMBL" id="RIB19517.1"/>
    </source>
</evidence>
<comment type="caution">
    <text evidence="1">The sequence shown here is derived from an EMBL/GenBank/DDBJ whole genome shotgun (WGS) entry which is preliminary data.</text>
</comment>